<proteinExistence type="inferred from homology"/>
<dbReference type="Pfam" id="PF03171">
    <property type="entry name" value="2OG-FeII_Oxy"/>
    <property type="match status" value="1"/>
</dbReference>
<evidence type="ECO:0000313" key="11">
    <source>
        <dbReference type="EnsemblPlants" id="AUR62004717-RA:cds"/>
    </source>
</evidence>
<evidence type="ECO:0000259" key="10">
    <source>
        <dbReference type="PROSITE" id="PS51471"/>
    </source>
</evidence>
<name>A0A803L0A7_CHEQI</name>
<dbReference type="FunFam" id="2.60.120.330:FF:000009">
    <property type="entry name" value="Flavonol synthase"/>
    <property type="match status" value="1"/>
</dbReference>
<reference evidence="11" key="1">
    <citation type="journal article" date="2017" name="Nature">
        <title>The genome of Chenopodium quinoa.</title>
        <authorList>
            <person name="Jarvis D.E."/>
            <person name="Ho Y.S."/>
            <person name="Lightfoot D.J."/>
            <person name="Schmoeckel S.M."/>
            <person name="Li B."/>
            <person name="Borm T.J.A."/>
            <person name="Ohyanagi H."/>
            <person name="Mineta K."/>
            <person name="Michell C.T."/>
            <person name="Saber N."/>
            <person name="Kharbatia N.M."/>
            <person name="Rupper R.R."/>
            <person name="Sharp A.R."/>
            <person name="Dally N."/>
            <person name="Boughton B.A."/>
            <person name="Woo Y.H."/>
            <person name="Gao G."/>
            <person name="Schijlen E.G.W.M."/>
            <person name="Guo X."/>
            <person name="Momin A.A."/>
            <person name="Negrao S."/>
            <person name="Al-Babili S."/>
            <person name="Gehring C."/>
            <person name="Roessner U."/>
            <person name="Jung C."/>
            <person name="Murphy K."/>
            <person name="Arold S.T."/>
            <person name="Gojobori T."/>
            <person name="van der Linden C.G."/>
            <person name="van Loo E.N."/>
            <person name="Jellen E.N."/>
            <person name="Maughan P.J."/>
            <person name="Tester M."/>
        </authorList>
    </citation>
    <scope>NUCLEOTIDE SEQUENCE [LARGE SCALE GENOMIC DNA]</scope>
    <source>
        <strain evidence="11">cv. PI 614886</strain>
    </source>
</reference>
<dbReference type="SUPFAM" id="SSF51197">
    <property type="entry name" value="Clavaminate synthase-like"/>
    <property type="match status" value="1"/>
</dbReference>
<evidence type="ECO:0000256" key="3">
    <source>
        <dbReference type="ARBA" id="ARBA00022723"/>
    </source>
</evidence>
<dbReference type="KEGG" id="cqi:110714529"/>
<dbReference type="Proteomes" id="UP000596660">
    <property type="component" value="Unplaced"/>
</dbReference>
<dbReference type="InterPro" id="IPR026992">
    <property type="entry name" value="DIOX_N"/>
</dbReference>
<dbReference type="InterPro" id="IPR050295">
    <property type="entry name" value="Plant_2OG-oxidoreductases"/>
</dbReference>
<dbReference type="OMA" id="WPTSSIN"/>
<gene>
    <name evidence="11" type="primary">LOC110714529</name>
</gene>
<keyword evidence="4" id="KW-0847">Vitamin C</keyword>
<protein>
    <recommendedName>
        <fullName evidence="10">Fe2OG dioxygenase domain-containing protein</fullName>
    </recommendedName>
</protein>
<dbReference type="Pfam" id="PF14226">
    <property type="entry name" value="DIOX_N"/>
    <property type="match status" value="1"/>
</dbReference>
<sequence length="346" mass="39410">MEVEKVQNIALKFNNNNSNSSRIIEESSIPKEFIRSENEQPAITTVHGTELEVPTIDLSEANEDELVDLISKASEEWGLFQVVNHGIPTQVIQDLQKAGRDFFELPQEEKEVYSKPPPGYKGSEGYSNKLGKNIDTVRPWVDHLFHNIWPPSAINFHFWPKNPPSYRKANEEYAKYLIGVTEKLMKCWSKGLGLEEHKIREGGGGDEMVYLAKINYYPPCPRPELALGVPAHTDLSLLTILVPNDVAGLQVCRDGLWYNVRYIPNALIIHIGDQLEVLSNGKYKAVLHRTTVNKEKTRMSWPVFIEPPPHHEVGPVPELITENNPAKYKTKKFADYKYCKLNKLPQ</sequence>
<keyword evidence="3 9" id="KW-0479">Metal-binding</keyword>
<comment type="similarity">
    <text evidence="2 9">Belongs to the iron/ascorbate-dependent oxidoreductase family.</text>
</comment>
<dbReference type="PROSITE" id="PS51471">
    <property type="entry name" value="FE2OG_OXY"/>
    <property type="match status" value="1"/>
</dbReference>
<evidence type="ECO:0000256" key="4">
    <source>
        <dbReference type="ARBA" id="ARBA00022896"/>
    </source>
</evidence>
<dbReference type="RefSeq" id="XP_021748755.1">
    <property type="nucleotide sequence ID" value="XM_021893063.1"/>
</dbReference>
<evidence type="ECO:0000256" key="1">
    <source>
        <dbReference type="ARBA" id="ARBA00001961"/>
    </source>
</evidence>
<dbReference type="InterPro" id="IPR027443">
    <property type="entry name" value="IPNS-like_sf"/>
</dbReference>
<dbReference type="InterPro" id="IPR044861">
    <property type="entry name" value="IPNS-like_FE2OG_OXY"/>
</dbReference>
<evidence type="ECO:0000256" key="7">
    <source>
        <dbReference type="ARBA" id="ARBA00023004"/>
    </source>
</evidence>
<dbReference type="GO" id="GO:0051213">
    <property type="term" value="F:dioxygenase activity"/>
    <property type="evidence" value="ECO:0007669"/>
    <property type="project" value="UniProtKB-KW"/>
</dbReference>
<evidence type="ECO:0000256" key="5">
    <source>
        <dbReference type="ARBA" id="ARBA00022964"/>
    </source>
</evidence>
<organism evidence="11 12">
    <name type="scientific">Chenopodium quinoa</name>
    <name type="common">Quinoa</name>
    <dbReference type="NCBI Taxonomy" id="63459"/>
    <lineage>
        <taxon>Eukaryota</taxon>
        <taxon>Viridiplantae</taxon>
        <taxon>Streptophyta</taxon>
        <taxon>Embryophyta</taxon>
        <taxon>Tracheophyta</taxon>
        <taxon>Spermatophyta</taxon>
        <taxon>Magnoliopsida</taxon>
        <taxon>eudicotyledons</taxon>
        <taxon>Gunneridae</taxon>
        <taxon>Pentapetalae</taxon>
        <taxon>Caryophyllales</taxon>
        <taxon>Chenopodiaceae</taxon>
        <taxon>Chenopodioideae</taxon>
        <taxon>Atripliceae</taxon>
        <taxon>Chenopodium</taxon>
    </lineage>
</organism>
<comment type="cofactor">
    <cofactor evidence="1">
        <name>L-ascorbate</name>
        <dbReference type="ChEBI" id="CHEBI:38290"/>
    </cofactor>
</comment>
<dbReference type="GO" id="GO:0046872">
    <property type="term" value="F:metal ion binding"/>
    <property type="evidence" value="ECO:0007669"/>
    <property type="project" value="UniProtKB-KW"/>
</dbReference>
<feature type="domain" description="Fe2OG dioxygenase" evidence="10">
    <location>
        <begin position="206"/>
        <end position="307"/>
    </location>
</feature>
<dbReference type="EnsemblPlants" id="AUR62004717-RA">
    <property type="protein sequence ID" value="AUR62004717-RA:cds"/>
    <property type="gene ID" value="AUR62004717"/>
</dbReference>
<evidence type="ECO:0000256" key="6">
    <source>
        <dbReference type="ARBA" id="ARBA00023002"/>
    </source>
</evidence>
<dbReference type="SMR" id="A0A803L0A7"/>
<keyword evidence="5" id="KW-0223">Dioxygenase</keyword>
<keyword evidence="8" id="KW-0284">Flavonoid biosynthesis</keyword>
<dbReference type="Gene3D" id="2.60.120.330">
    <property type="entry name" value="B-lactam Antibiotic, Isopenicillin N Synthase, Chain"/>
    <property type="match status" value="1"/>
</dbReference>
<dbReference type="OrthoDB" id="288590at2759"/>
<dbReference type="GeneID" id="110714529"/>
<evidence type="ECO:0000256" key="8">
    <source>
        <dbReference type="ARBA" id="ARBA00023241"/>
    </source>
</evidence>
<accession>A0A803L0A7</accession>
<evidence type="ECO:0000313" key="12">
    <source>
        <dbReference type="Proteomes" id="UP000596660"/>
    </source>
</evidence>
<reference evidence="11" key="2">
    <citation type="submission" date="2021-03" db="UniProtKB">
        <authorList>
            <consortium name="EnsemblPlants"/>
        </authorList>
    </citation>
    <scope>IDENTIFICATION</scope>
</reference>
<evidence type="ECO:0000256" key="9">
    <source>
        <dbReference type="RuleBase" id="RU003682"/>
    </source>
</evidence>
<dbReference type="GO" id="GO:0031418">
    <property type="term" value="F:L-ascorbic acid binding"/>
    <property type="evidence" value="ECO:0007669"/>
    <property type="project" value="UniProtKB-KW"/>
</dbReference>
<dbReference type="PANTHER" id="PTHR47991">
    <property type="entry name" value="OXOGLUTARATE/IRON-DEPENDENT DIOXYGENASE"/>
    <property type="match status" value="1"/>
</dbReference>
<dbReference type="AlphaFoldDB" id="A0A803L0A7"/>
<dbReference type="InterPro" id="IPR005123">
    <property type="entry name" value="Oxoglu/Fe-dep_dioxygenase_dom"/>
</dbReference>
<keyword evidence="7 9" id="KW-0408">Iron</keyword>
<dbReference type="Gramene" id="AUR62004717-RA">
    <property type="protein sequence ID" value="AUR62004717-RA:cds"/>
    <property type="gene ID" value="AUR62004717"/>
</dbReference>
<dbReference type="GO" id="GO:0046148">
    <property type="term" value="P:pigment biosynthetic process"/>
    <property type="evidence" value="ECO:0007669"/>
    <property type="project" value="UniProtKB-ARBA"/>
</dbReference>
<keyword evidence="12" id="KW-1185">Reference proteome</keyword>
<keyword evidence="6 9" id="KW-0560">Oxidoreductase</keyword>
<evidence type="ECO:0000256" key="2">
    <source>
        <dbReference type="ARBA" id="ARBA00008056"/>
    </source>
</evidence>
<dbReference type="GO" id="GO:0009813">
    <property type="term" value="P:flavonoid biosynthetic process"/>
    <property type="evidence" value="ECO:0007669"/>
    <property type="project" value="UniProtKB-KW"/>
</dbReference>